<dbReference type="GO" id="GO:0003729">
    <property type="term" value="F:mRNA binding"/>
    <property type="evidence" value="ECO:0007669"/>
    <property type="project" value="TreeGrafter"/>
</dbReference>
<dbReference type="Proteomes" id="UP000268162">
    <property type="component" value="Unassembled WGS sequence"/>
</dbReference>
<keyword evidence="5" id="KW-1185">Reference proteome</keyword>
<gene>
    <name evidence="4" type="ORF">BJ085DRAFT_8430</name>
</gene>
<dbReference type="SUPFAM" id="SSF54928">
    <property type="entry name" value="RNA-binding domain, RBD"/>
    <property type="match status" value="1"/>
</dbReference>
<keyword evidence="1 2" id="KW-0694">RNA-binding</keyword>
<organism evidence="4 5">
    <name type="scientific">Dimargaris cristalligena</name>
    <dbReference type="NCBI Taxonomy" id="215637"/>
    <lineage>
        <taxon>Eukaryota</taxon>
        <taxon>Fungi</taxon>
        <taxon>Fungi incertae sedis</taxon>
        <taxon>Zoopagomycota</taxon>
        <taxon>Kickxellomycotina</taxon>
        <taxon>Dimargaritomycetes</taxon>
        <taxon>Dimargaritales</taxon>
        <taxon>Dimargaritaceae</taxon>
        <taxon>Dimargaris</taxon>
    </lineage>
</organism>
<evidence type="ECO:0000256" key="1">
    <source>
        <dbReference type="ARBA" id="ARBA00022884"/>
    </source>
</evidence>
<protein>
    <recommendedName>
        <fullName evidence="3">RRM domain-containing protein</fullName>
    </recommendedName>
</protein>
<dbReference type="PANTHER" id="PTHR19965:SF35">
    <property type="entry name" value="RNA ANNEALING PROTEIN YRA1"/>
    <property type="match status" value="1"/>
</dbReference>
<feature type="non-terminal residue" evidence="4">
    <location>
        <position position="73"/>
    </location>
</feature>
<dbReference type="AlphaFoldDB" id="A0A4P9ZRB8"/>
<sequence>VKITNLDPAASAEDLRTSFKKFGHIVKCSLVYARNGQPSGDAEITYEKWGSANAAINAMDGITADGRKLSVRL</sequence>
<dbReference type="Pfam" id="PF00076">
    <property type="entry name" value="RRM_1"/>
    <property type="match status" value="1"/>
</dbReference>
<dbReference type="PROSITE" id="PS50102">
    <property type="entry name" value="RRM"/>
    <property type="match status" value="1"/>
</dbReference>
<evidence type="ECO:0000256" key="2">
    <source>
        <dbReference type="PROSITE-ProRule" id="PRU00176"/>
    </source>
</evidence>
<dbReference type="CDD" id="cd00590">
    <property type="entry name" value="RRM_SF"/>
    <property type="match status" value="1"/>
</dbReference>
<dbReference type="InterPro" id="IPR051229">
    <property type="entry name" value="ALYREF_mRNA_export"/>
</dbReference>
<evidence type="ECO:0000313" key="5">
    <source>
        <dbReference type="Proteomes" id="UP000268162"/>
    </source>
</evidence>
<evidence type="ECO:0000313" key="4">
    <source>
        <dbReference type="EMBL" id="RKP36054.1"/>
    </source>
</evidence>
<proteinExistence type="predicted"/>
<dbReference type="EMBL" id="ML002727">
    <property type="protein sequence ID" value="RKP36054.1"/>
    <property type="molecule type" value="Genomic_DNA"/>
</dbReference>
<dbReference type="STRING" id="215637.A0A4P9ZRB8"/>
<dbReference type="InterPro" id="IPR012677">
    <property type="entry name" value="Nucleotide-bd_a/b_plait_sf"/>
</dbReference>
<dbReference type="InterPro" id="IPR000504">
    <property type="entry name" value="RRM_dom"/>
</dbReference>
<dbReference type="GO" id="GO:0005634">
    <property type="term" value="C:nucleus"/>
    <property type="evidence" value="ECO:0007669"/>
    <property type="project" value="TreeGrafter"/>
</dbReference>
<feature type="domain" description="RRM" evidence="3">
    <location>
        <begin position="1"/>
        <end position="73"/>
    </location>
</feature>
<evidence type="ECO:0000259" key="3">
    <source>
        <dbReference type="PROSITE" id="PS50102"/>
    </source>
</evidence>
<dbReference type="Gene3D" id="3.30.70.330">
    <property type="match status" value="1"/>
</dbReference>
<reference evidence="5" key="1">
    <citation type="journal article" date="2018" name="Nat. Microbiol.">
        <title>Leveraging single-cell genomics to expand the fungal tree of life.</title>
        <authorList>
            <person name="Ahrendt S.R."/>
            <person name="Quandt C.A."/>
            <person name="Ciobanu D."/>
            <person name="Clum A."/>
            <person name="Salamov A."/>
            <person name="Andreopoulos B."/>
            <person name="Cheng J.F."/>
            <person name="Woyke T."/>
            <person name="Pelin A."/>
            <person name="Henrissat B."/>
            <person name="Reynolds N.K."/>
            <person name="Benny G.L."/>
            <person name="Smith M.E."/>
            <person name="James T.Y."/>
            <person name="Grigoriev I.V."/>
        </authorList>
    </citation>
    <scope>NUCLEOTIDE SEQUENCE [LARGE SCALE GENOMIC DNA]</scope>
    <source>
        <strain evidence="5">RSA 468</strain>
    </source>
</reference>
<dbReference type="SMART" id="SM00360">
    <property type="entry name" value="RRM"/>
    <property type="match status" value="1"/>
</dbReference>
<dbReference type="PANTHER" id="PTHR19965">
    <property type="entry name" value="RNA AND EXPORT FACTOR BINDING PROTEIN"/>
    <property type="match status" value="1"/>
</dbReference>
<accession>A0A4P9ZRB8</accession>
<feature type="non-terminal residue" evidence="4">
    <location>
        <position position="1"/>
    </location>
</feature>
<name>A0A4P9ZRB8_9FUNG</name>
<dbReference type="InterPro" id="IPR035979">
    <property type="entry name" value="RBD_domain_sf"/>
</dbReference>
<dbReference type="GO" id="GO:0006406">
    <property type="term" value="P:mRNA export from nucleus"/>
    <property type="evidence" value="ECO:0007669"/>
    <property type="project" value="TreeGrafter"/>
</dbReference>